<sequence>MEPLSFQKYISSLDPASLPRVVKICSGVYFQGSVYEMAGSECCLSTGDLLKIVAVQLQRVTCENVETGQSTELPLNFTGHFKLSPDKLPFTSLEEFAKTKPPGLQAMPCYFISAADLSIDGQIIPKGQSISLVSVTTHEGREYASCITSGPSGHHSFWLPFSFRGKFYPCSGQQHYTLSQALQAKELWGQHLKCSKLGTHTFLLCPEYEVQAIMHMRKDVVKIPSSLEVDVEDVTEESQHIHFIKPLMLSEVLKLQDIFPVQAEILDGPEYPPIFENDWIAHLQKGQKIQIHNKVCAWRILASSRKGSRHFLLSSTYQGRFRRRPREFPTVYDLAMSLGSSKRLRVVVTRDCESNEENLPSLSIGDRLEVLHLVKANMQNQAEHQATDVLLCSRSCGDEDEDEEENEELLLPLHLDGGFVEEMGDSKKYTLPEIVEQFQLPCEVRMTVKDSSLARDILGSYSMLRLEAQITETFLVTSLCEEPDASFEIPPQWLDMSLFLTEERVPVQTHLTDMSKIEVLTESFYYQLVKLLPGTAVAPPRPPKRRECKNKTGPQKTREKRVPEKPKQPPPGSKPKSAPQEPLNLKPSKMQSNPIARSTPNEYDTQPCLQKPRTPKRFLKNDGANSSDSSEHDYEVIEKDVEKTIHKMETALHW</sequence>
<feature type="compositionally biased region" description="Basic and acidic residues" evidence="2">
    <location>
        <begin position="556"/>
        <end position="567"/>
    </location>
</feature>
<dbReference type="PANTHER" id="PTHR15215">
    <property type="entry name" value="CABIT DOMAIN-CONTAINING PROTEIN"/>
    <property type="match status" value="1"/>
</dbReference>
<reference evidence="5" key="1">
    <citation type="submission" date="2025-08" db="UniProtKB">
        <authorList>
            <consortium name="RefSeq"/>
        </authorList>
    </citation>
    <scope>IDENTIFICATION</scope>
</reference>
<organism evidence="4 5">
    <name type="scientific">Alligator sinensis</name>
    <name type="common">Chinese alligator</name>
    <dbReference type="NCBI Taxonomy" id="38654"/>
    <lineage>
        <taxon>Eukaryota</taxon>
        <taxon>Metazoa</taxon>
        <taxon>Chordata</taxon>
        <taxon>Craniata</taxon>
        <taxon>Vertebrata</taxon>
        <taxon>Euteleostomi</taxon>
        <taxon>Archelosauria</taxon>
        <taxon>Archosauria</taxon>
        <taxon>Crocodylia</taxon>
        <taxon>Alligatoridae</taxon>
        <taxon>Alligatorinae</taxon>
        <taxon>Alligator</taxon>
    </lineage>
</organism>
<dbReference type="STRING" id="38654.A0A1U8DS20"/>
<dbReference type="CTD" id="9473"/>
<dbReference type="InterPro" id="IPR025946">
    <property type="entry name" value="CABIT_dom"/>
</dbReference>
<feature type="compositionally biased region" description="Polar residues" evidence="2">
    <location>
        <begin position="589"/>
        <end position="608"/>
    </location>
</feature>
<dbReference type="OrthoDB" id="9030353at2759"/>
<name>A0A1U8DS20_ALLSI</name>
<dbReference type="RefSeq" id="XP_014380504.1">
    <property type="nucleotide sequence ID" value="XM_014525018.2"/>
</dbReference>
<feature type="region of interest" description="Disordered" evidence="2">
    <location>
        <begin position="535"/>
        <end position="635"/>
    </location>
</feature>
<evidence type="ECO:0000313" key="4">
    <source>
        <dbReference type="Proteomes" id="UP000189705"/>
    </source>
</evidence>
<accession>A0A1U8DS20</accession>
<dbReference type="InParanoid" id="A0A1U8DS20"/>
<dbReference type="Proteomes" id="UP000189705">
    <property type="component" value="Unplaced"/>
</dbReference>
<gene>
    <name evidence="5" type="primary">THEMIS2</name>
</gene>
<dbReference type="GeneID" id="102376068"/>
<protein>
    <submittedName>
        <fullName evidence="5">Protein THEMIS2</fullName>
    </submittedName>
</protein>
<dbReference type="GO" id="GO:0005634">
    <property type="term" value="C:nucleus"/>
    <property type="evidence" value="ECO:0007669"/>
    <property type="project" value="TreeGrafter"/>
</dbReference>
<dbReference type="PANTHER" id="PTHR15215:SF2">
    <property type="entry name" value="PROTEIN THEMIS2"/>
    <property type="match status" value="1"/>
</dbReference>
<dbReference type="eggNOG" id="ENOG502QSJR">
    <property type="taxonomic scope" value="Eukaryota"/>
</dbReference>
<dbReference type="KEGG" id="asn:102376068"/>
<proteinExistence type="inferred from homology"/>
<dbReference type="InterPro" id="IPR039671">
    <property type="entry name" value="THEMIS"/>
</dbReference>
<dbReference type="AlphaFoldDB" id="A0A1U8DS20"/>
<evidence type="ECO:0000256" key="2">
    <source>
        <dbReference type="SAM" id="MobiDB-lite"/>
    </source>
</evidence>
<keyword evidence="4" id="KW-1185">Reference proteome</keyword>
<feature type="domain" description="CABIT" evidence="3">
    <location>
        <begin position="259"/>
        <end position="487"/>
    </location>
</feature>
<dbReference type="GO" id="GO:0005737">
    <property type="term" value="C:cytoplasm"/>
    <property type="evidence" value="ECO:0007669"/>
    <property type="project" value="TreeGrafter"/>
</dbReference>
<evidence type="ECO:0000259" key="3">
    <source>
        <dbReference type="Pfam" id="PF12736"/>
    </source>
</evidence>
<evidence type="ECO:0000313" key="5">
    <source>
        <dbReference type="RefSeq" id="XP_014380504.1"/>
    </source>
</evidence>
<feature type="domain" description="CABIT" evidence="3">
    <location>
        <begin position="18"/>
        <end position="238"/>
    </location>
</feature>
<dbReference type="Pfam" id="PF12736">
    <property type="entry name" value="CABIT"/>
    <property type="match status" value="2"/>
</dbReference>
<dbReference type="GO" id="GO:0050852">
    <property type="term" value="P:T cell receptor signaling pathway"/>
    <property type="evidence" value="ECO:0007669"/>
    <property type="project" value="TreeGrafter"/>
</dbReference>
<evidence type="ECO:0000256" key="1">
    <source>
        <dbReference type="ARBA" id="ARBA00006414"/>
    </source>
</evidence>
<comment type="similarity">
    <text evidence="1">Belongs to the themis family.</text>
</comment>